<evidence type="ECO:0000259" key="3">
    <source>
        <dbReference type="PROSITE" id="PS50110"/>
    </source>
</evidence>
<feature type="modified residue" description="4-aspartylphosphate" evidence="2">
    <location>
        <position position="58"/>
    </location>
</feature>
<dbReference type="PANTHER" id="PTHR44591">
    <property type="entry name" value="STRESS RESPONSE REGULATOR PROTEIN 1"/>
    <property type="match status" value="1"/>
</dbReference>
<dbReference type="Pfam" id="PF00072">
    <property type="entry name" value="Response_reg"/>
    <property type="match status" value="1"/>
</dbReference>
<keyword evidence="1 2" id="KW-0597">Phosphoprotein</keyword>
<reference evidence="4 5" key="1">
    <citation type="submission" date="2017-03" db="EMBL/GenBank/DDBJ databases">
        <authorList>
            <person name="Afonso C.L."/>
            <person name="Miller P.J."/>
            <person name="Scott M.A."/>
            <person name="Spackman E."/>
            <person name="Goraichik I."/>
            <person name="Dimitrov K.M."/>
            <person name="Suarez D.L."/>
            <person name="Swayne D.E."/>
        </authorList>
    </citation>
    <scope>NUCLEOTIDE SEQUENCE [LARGE SCALE GENOMIC DNA]</scope>
    <source>
        <strain evidence="4 5">CECT 7066</strain>
    </source>
</reference>
<keyword evidence="5" id="KW-1185">Reference proteome</keyword>
<proteinExistence type="predicted"/>
<name>A0A1Y5RHQ1_9RHOB</name>
<dbReference type="Gene3D" id="3.40.50.2300">
    <property type="match status" value="1"/>
</dbReference>
<dbReference type="InterPro" id="IPR050595">
    <property type="entry name" value="Bact_response_regulator"/>
</dbReference>
<dbReference type="AlphaFoldDB" id="A0A1Y5RHQ1"/>
<dbReference type="GO" id="GO:0000160">
    <property type="term" value="P:phosphorelay signal transduction system"/>
    <property type="evidence" value="ECO:0007669"/>
    <property type="project" value="InterPro"/>
</dbReference>
<dbReference type="RefSeq" id="WP_085852339.1">
    <property type="nucleotide sequence ID" value="NZ_FOPF01000001.1"/>
</dbReference>
<dbReference type="STRING" id="315423.SAMN04488020_101302"/>
<evidence type="ECO:0000256" key="1">
    <source>
        <dbReference type="ARBA" id="ARBA00022553"/>
    </source>
</evidence>
<sequence length="128" mass="13782">MSVKDTISILVVDDTSVSRGLITSSLEEIGFKKIDFAKDGESALDHALRKGCHLVISDQNMPGMSGLELLAKLRGHKTTAKVGFILVSGKLDQNLIDDARRHGANNVLAKPFDTPKLRACLKPMLGAV</sequence>
<dbReference type="SMART" id="SM00448">
    <property type="entry name" value="REC"/>
    <property type="match status" value="1"/>
</dbReference>
<evidence type="ECO:0000256" key="2">
    <source>
        <dbReference type="PROSITE-ProRule" id="PRU00169"/>
    </source>
</evidence>
<protein>
    <submittedName>
        <fullName evidence="4">Chemotaxis protein CheY</fullName>
    </submittedName>
</protein>
<dbReference type="SUPFAM" id="SSF52172">
    <property type="entry name" value="CheY-like"/>
    <property type="match status" value="1"/>
</dbReference>
<dbReference type="InterPro" id="IPR011006">
    <property type="entry name" value="CheY-like_superfamily"/>
</dbReference>
<evidence type="ECO:0000313" key="4">
    <source>
        <dbReference type="EMBL" id="SLN15109.1"/>
    </source>
</evidence>
<dbReference type="Proteomes" id="UP000193870">
    <property type="component" value="Unassembled WGS sequence"/>
</dbReference>
<evidence type="ECO:0000313" key="5">
    <source>
        <dbReference type="Proteomes" id="UP000193870"/>
    </source>
</evidence>
<dbReference type="EMBL" id="FWFV01000001">
    <property type="protein sequence ID" value="SLN15109.1"/>
    <property type="molecule type" value="Genomic_DNA"/>
</dbReference>
<dbReference type="PANTHER" id="PTHR44591:SF3">
    <property type="entry name" value="RESPONSE REGULATORY DOMAIN-CONTAINING PROTEIN"/>
    <property type="match status" value="1"/>
</dbReference>
<organism evidence="4 5">
    <name type="scientific">Palleronia marisminoris</name>
    <dbReference type="NCBI Taxonomy" id="315423"/>
    <lineage>
        <taxon>Bacteria</taxon>
        <taxon>Pseudomonadati</taxon>
        <taxon>Pseudomonadota</taxon>
        <taxon>Alphaproteobacteria</taxon>
        <taxon>Rhodobacterales</taxon>
        <taxon>Roseobacteraceae</taxon>
        <taxon>Palleronia</taxon>
    </lineage>
</organism>
<dbReference type="PROSITE" id="PS50110">
    <property type="entry name" value="RESPONSE_REGULATORY"/>
    <property type="match status" value="1"/>
</dbReference>
<feature type="domain" description="Response regulatory" evidence="3">
    <location>
        <begin position="8"/>
        <end position="125"/>
    </location>
</feature>
<dbReference type="OrthoDB" id="9800897at2"/>
<gene>
    <name evidence="4" type="primary">cheY_3</name>
    <name evidence="4" type="ORF">PAM7066_00303</name>
</gene>
<accession>A0A1Y5RHQ1</accession>
<dbReference type="InterPro" id="IPR001789">
    <property type="entry name" value="Sig_transdc_resp-reg_receiver"/>
</dbReference>